<dbReference type="InterPro" id="IPR033140">
    <property type="entry name" value="Lipase_GDXG_put_SER_AS"/>
</dbReference>
<dbReference type="InterPro" id="IPR029058">
    <property type="entry name" value="AB_hydrolase_fold"/>
</dbReference>
<keyword evidence="5" id="KW-1185">Reference proteome</keyword>
<organism evidence="4 5">
    <name type="scientific">Nocardioides lianchengensis</name>
    <dbReference type="NCBI Taxonomy" id="1045774"/>
    <lineage>
        <taxon>Bacteria</taxon>
        <taxon>Bacillati</taxon>
        <taxon>Actinomycetota</taxon>
        <taxon>Actinomycetes</taxon>
        <taxon>Propionibacteriales</taxon>
        <taxon>Nocardioidaceae</taxon>
        <taxon>Nocardioides</taxon>
    </lineage>
</organism>
<accession>A0A1G6IG38</accession>
<evidence type="ECO:0000313" key="5">
    <source>
        <dbReference type="Proteomes" id="UP000199034"/>
    </source>
</evidence>
<evidence type="ECO:0000259" key="3">
    <source>
        <dbReference type="Pfam" id="PF07859"/>
    </source>
</evidence>
<dbReference type="PROSITE" id="PS01174">
    <property type="entry name" value="LIPASE_GDXG_SER"/>
    <property type="match status" value="1"/>
</dbReference>
<dbReference type="InterPro" id="IPR002168">
    <property type="entry name" value="Lipase_GDXG_HIS_AS"/>
</dbReference>
<reference evidence="4 5" key="1">
    <citation type="submission" date="2016-10" db="EMBL/GenBank/DDBJ databases">
        <authorList>
            <person name="de Groot N.N."/>
        </authorList>
    </citation>
    <scope>NUCLEOTIDE SEQUENCE [LARGE SCALE GENOMIC DNA]</scope>
    <source>
        <strain evidence="4 5">CGMCC 4.6858</strain>
    </source>
</reference>
<proteinExistence type="inferred from homology"/>
<gene>
    <name evidence="4" type="ORF">SAMN05421872_101173</name>
</gene>
<dbReference type="SUPFAM" id="SSF53474">
    <property type="entry name" value="alpha/beta-Hydrolases"/>
    <property type="match status" value="1"/>
</dbReference>
<dbReference type="RefSeq" id="WP_090849812.1">
    <property type="nucleotide sequence ID" value="NZ_FMZM01000001.1"/>
</dbReference>
<evidence type="ECO:0000256" key="2">
    <source>
        <dbReference type="ARBA" id="ARBA00022801"/>
    </source>
</evidence>
<dbReference type="Pfam" id="PF07859">
    <property type="entry name" value="Abhydrolase_3"/>
    <property type="match status" value="1"/>
</dbReference>
<feature type="domain" description="Alpha/beta hydrolase fold-3" evidence="3">
    <location>
        <begin position="85"/>
        <end position="290"/>
    </location>
</feature>
<dbReference type="PANTHER" id="PTHR48081">
    <property type="entry name" value="AB HYDROLASE SUPERFAMILY PROTEIN C4A8.06C"/>
    <property type="match status" value="1"/>
</dbReference>
<evidence type="ECO:0000313" key="4">
    <source>
        <dbReference type="EMBL" id="SDC05512.1"/>
    </source>
</evidence>
<dbReference type="PANTHER" id="PTHR48081:SF8">
    <property type="entry name" value="ALPHA_BETA HYDROLASE FOLD-3 DOMAIN-CONTAINING PROTEIN-RELATED"/>
    <property type="match status" value="1"/>
</dbReference>
<dbReference type="Gene3D" id="3.40.50.1820">
    <property type="entry name" value="alpha/beta hydrolase"/>
    <property type="match status" value="1"/>
</dbReference>
<dbReference type="FunFam" id="3.40.50.1820:FF:000089">
    <property type="entry name" value="Alpha/beta hydrolase"/>
    <property type="match status" value="1"/>
</dbReference>
<protein>
    <submittedName>
        <fullName evidence="4">Acetyl esterase</fullName>
    </submittedName>
</protein>
<dbReference type="GO" id="GO:0016787">
    <property type="term" value="F:hydrolase activity"/>
    <property type="evidence" value="ECO:0007669"/>
    <property type="project" value="UniProtKB-KW"/>
</dbReference>
<dbReference type="EMBL" id="FMZM01000001">
    <property type="protein sequence ID" value="SDC05512.1"/>
    <property type="molecule type" value="Genomic_DNA"/>
</dbReference>
<comment type="similarity">
    <text evidence="1">Belongs to the 'GDXG' lipolytic enzyme family.</text>
</comment>
<evidence type="ECO:0000256" key="1">
    <source>
        <dbReference type="ARBA" id="ARBA00010515"/>
    </source>
</evidence>
<dbReference type="InterPro" id="IPR013094">
    <property type="entry name" value="AB_hydrolase_3"/>
</dbReference>
<sequence length="316" mass="32905">MTELDPRLDPEIAGLLAFLAAAGTPPMSEGTPAQARQGFRTLAVDLRDPASVPDVASVVDTTVPGGAGDRPARVYRPAEGPLPTVVLLHGGGWVIGDLDTHDVMARSIAALCDCVVVSVDYRLAPEHPFPAAVDDALAATRWAAAHLDELGGTDRLGVAGDSAGGNLAAVVAQTLRDEGTPLAAQLLVYPGTDFTADFPSRTENAEGYFLDQATMLWFAAQYVGDAAPDTLADPRLSPLHGRLDGLAPAVVAVAQFDPLRDEGTAYAEALRGAGVPVELASFDGLIHGFVDMGRHSKAAQAAVEETCRLFRGLLHG</sequence>
<dbReference type="Proteomes" id="UP000199034">
    <property type="component" value="Unassembled WGS sequence"/>
</dbReference>
<name>A0A1G6IG38_9ACTN</name>
<dbReference type="STRING" id="1045774.SAMN05421872_101173"/>
<dbReference type="InterPro" id="IPR050300">
    <property type="entry name" value="GDXG_lipolytic_enzyme"/>
</dbReference>
<keyword evidence="2" id="KW-0378">Hydrolase</keyword>
<dbReference type="OrthoDB" id="3181909at2"/>
<dbReference type="AlphaFoldDB" id="A0A1G6IG38"/>
<dbReference type="PROSITE" id="PS01173">
    <property type="entry name" value="LIPASE_GDXG_HIS"/>
    <property type="match status" value="1"/>
</dbReference>